<name>A0A2A4J8Y7_HELVI</name>
<accession>A0A2A4J8Y7</accession>
<gene>
    <name evidence="2" type="ORF">B5V51_5268</name>
</gene>
<protein>
    <recommendedName>
        <fullName evidence="3">CN hydrolase domain-containing protein</fullName>
    </recommendedName>
</protein>
<feature type="chain" id="PRO_5012607549" description="CN hydrolase domain-containing protein" evidence="1">
    <location>
        <begin position="19"/>
        <end position="68"/>
    </location>
</feature>
<organism evidence="2">
    <name type="scientific">Heliothis virescens</name>
    <name type="common">Tobacco budworm moth</name>
    <dbReference type="NCBI Taxonomy" id="7102"/>
    <lineage>
        <taxon>Eukaryota</taxon>
        <taxon>Metazoa</taxon>
        <taxon>Ecdysozoa</taxon>
        <taxon>Arthropoda</taxon>
        <taxon>Hexapoda</taxon>
        <taxon>Insecta</taxon>
        <taxon>Pterygota</taxon>
        <taxon>Neoptera</taxon>
        <taxon>Endopterygota</taxon>
        <taxon>Lepidoptera</taxon>
        <taxon>Glossata</taxon>
        <taxon>Ditrysia</taxon>
        <taxon>Noctuoidea</taxon>
        <taxon>Noctuidae</taxon>
        <taxon>Heliothinae</taxon>
        <taxon>Heliothis</taxon>
    </lineage>
</organism>
<dbReference type="AlphaFoldDB" id="A0A2A4J8Y7"/>
<evidence type="ECO:0008006" key="3">
    <source>
        <dbReference type="Google" id="ProtNLM"/>
    </source>
</evidence>
<dbReference type="EMBL" id="NWSH01002385">
    <property type="protein sequence ID" value="PCG68421.1"/>
    <property type="molecule type" value="Genomic_DNA"/>
</dbReference>
<keyword evidence="1" id="KW-0732">Signal</keyword>
<comment type="caution">
    <text evidence="2">The sequence shown here is derived from an EMBL/GenBank/DDBJ whole genome shotgun (WGS) entry which is preliminary data.</text>
</comment>
<evidence type="ECO:0000313" key="2">
    <source>
        <dbReference type="EMBL" id="PCG68421.1"/>
    </source>
</evidence>
<evidence type="ECO:0000256" key="1">
    <source>
        <dbReference type="SAM" id="SignalP"/>
    </source>
</evidence>
<reference evidence="2" key="1">
    <citation type="submission" date="2017-09" db="EMBL/GenBank/DDBJ databases">
        <title>Contemporary evolution of a Lepidopteran species, Heliothis virescens, in response to modern agricultural practices.</title>
        <authorList>
            <person name="Fritz M.L."/>
            <person name="Deyonke A.M."/>
            <person name="Papanicolaou A."/>
            <person name="Micinski S."/>
            <person name="Westbrook J."/>
            <person name="Gould F."/>
        </authorList>
    </citation>
    <scope>NUCLEOTIDE SEQUENCE [LARGE SCALE GENOMIC DNA]</scope>
    <source>
        <strain evidence="2">HvINT-</strain>
        <tissue evidence="2">Whole body</tissue>
    </source>
</reference>
<feature type="signal peptide" evidence="1">
    <location>
        <begin position="1"/>
        <end position="18"/>
    </location>
</feature>
<proteinExistence type="predicted"/>
<sequence length="68" mass="7417">MKLLGIVVCFLCVNFLVASETYKAGVLLNKEINEFTPLVHQAKQMGVDILALPSLPSGSADKYDEVSF</sequence>